<keyword evidence="1" id="KW-0051">Antiviral defense</keyword>
<dbReference type="Pfam" id="PF03787">
    <property type="entry name" value="RAMPs"/>
    <property type="match status" value="1"/>
</dbReference>
<name>A0ABT5X8E6_9EURY</name>
<evidence type="ECO:0000313" key="4">
    <source>
        <dbReference type="Proteomes" id="UP001220010"/>
    </source>
</evidence>
<comment type="caution">
    <text evidence="3">The sequence shown here is derived from an EMBL/GenBank/DDBJ whole genome shotgun (WGS) entry which is preliminary data.</text>
</comment>
<sequence>MIYEVQAFNKSPTEIRGRDIDSLLEEINRDIWHRVQLLAHTSITQRKTYAQTGDRPDRPGGLRKLIEDKTLDEYFEMQHKTFLEPLSLKAACPDISLFPAGSWSLQFKFTLRKPYISRDDTDFYILDNPVKKEKVFKVPYVAPSQWKGALRSAMVLELAKDCPLQPEDFAQRRFRMAVLFGDEKGEEPRSIKGLAKYLDEKGGEEASEIYRQLVKQCFNGEPNESLPHHRGCLHFYPTYFDQIGLEVINPHQRDTGAGKLPIYFECVPDGAEGTFTLLYVPLRGPEISHEDAKKHASQDLEVVAEGIRAMMTTYGFGAKTSSGFGVARDDSKETTVKPEEFQDIFKVAWQEELK</sequence>
<protein>
    <recommendedName>
        <fullName evidence="2">CRISPR type III-associated protein domain-containing protein</fullName>
    </recommendedName>
</protein>
<evidence type="ECO:0000259" key="2">
    <source>
        <dbReference type="Pfam" id="PF03787"/>
    </source>
</evidence>
<proteinExistence type="predicted"/>
<dbReference type="CDD" id="cd09726">
    <property type="entry name" value="RAMP_I_III"/>
    <property type="match status" value="1"/>
</dbReference>
<dbReference type="EMBL" id="JARFPK010000023">
    <property type="protein sequence ID" value="MDF0590975.1"/>
    <property type="molecule type" value="Genomic_DNA"/>
</dbReference>
<keyword evidence="4" id="KW-1185">Reference proteome</keyword>
<dbReference type="RefSeq" id="WP_316966720.1">
    <property type="nucleotide sequence ID" value="NZ_JARFPK010000023.1"/>
</dbReference>
<feature type="domain" description="CRISPR type III-associated protein" evidence="2">
    <location>
        <begin position="126"/>
        <end position="326"/>
    </location>
</feature>
<evidence type="ECO:0000256" key="1">
    <source>
        <dbReference type="ARBA" id="ARBA00023118"/>
    </source>
</evidence>
<reference evidence="3 4" key="1">
    <citation type="submission" date="2023-03" db="EMBL/GenBank/DDBJ databases">
        <title>WGS of Methanotrichaceae archaeon Mx.</title>
        <authorList>
            <person name="Sorokin D.Y."/>
            <person name="Merkel A.Y."/>
        </authorList>
    </citation>
    <scope>NUCLEOTIDE SEQUENCE [LARGE SCALE GENOMIC DNA]</scope>
    <source>
        <strain evidence="3 4">Mx</strain>
    </source>
</reference>
<dbReference type="InterPro" id="IPR005537">
    <property type="entry name" value="RAMP_III_fam"/>
</dbReference>
<accession>A0ABT5X8E6</accession>
<dbReference type="Proteomes" id="UP001220010">
    <property type="component" value="Unassembled WGS sequence"/>
</dbReference>
<gene>
    <name evidence="3" type="ORF">P0O15_07315</name>
</gene>
<evidence type="ECO:0000313" key="3">
    <source>
        <dbReference type="EMBL" id="MDF0590975.1"/>
    </source>
</evidence>
<organism evidence="3 4">
    <name type="scientific">Candidatus Methanocrinis natronophilus</name>
    <dbReference type="NCBI Taxonomy" id="3033396"/>
    <lineage>
        <taxon>Archaea</taxon>
        <taxon>Methanobacteriati</taxon>
        <taxon>Methanobacteriota</taxon>
        <taxon>Stenosarchaea group</taxon>
        <taxon>Methanomicrobia</taxon>
        <taxon>Methanotrichales</taxon>
        <taxon>Methanotrichaceae</taxon>
        <taxon>Methanocrinis</taxon>
    </lineage>
</organism>